<sequence length="288" mass="30168">MKASFRNKGFTLIELMVSLAIGLLVALAATQLFVANQQSFNLQRGMGDVQDNGRFALDFMGHDIRLSGAKASEFRLANSKYSRRAVVSTITDSAVADATLLSLDGSSALGIGPASDQLTIQHTSLDDNNRDCEGNVAPFNSVIVNRYFIRADNASNTPSALACDGGYYDPDTGVVTAIGDAGVVLLSGVDSFQALYGINNGGATSCVPVRYVTAAQYNALPNAATTIILAVKIGLVVRSQDTTGGLPASPAFQVLDAAIPATAVPRDGRIRRLFTATMALRNAVPSDC</sequence>
<feature type="transmembrane region" description="Helical" evidence="1">
    <location>
        <begin position="12"/>
        <end position="34"/>
    </location>
</feature>
<evidence type="ECO:0000313" key="2">
    <source>
        <dbReference type="EMBL" id="RZU47484.1"/>
    </source>
</evidence>
<dbReference type="InterPro" id="IPR012902">
    <property type="entry name" value="N_methyl_site"/>
</dbReference>
<dbReference type="NCBIfam" id="TIGR02532">
    <property type="entry name" value="IV_pilin_GFxxxE"/>
    <property type="match status" value="1"/>
</dbReference>
<evidence type="ECO:0000313" key="3">
    <source>
        <dbReference type="Proteomes" id="UP000292423"/>
    </source>
</evidence>
<organism evidence="2 3">
    <name type="scientific">Fluviicoccus keumensis</name>
    <dbReference type="NCBI Taxonomy" id="1435465"/>
    <lineage>
        <taxon>Bacteria</taxon>
        <taxon>Pseudomonadati</taxon>
        <taxon>Pseudomonadota</taxon>
        <taxon>Gammaproteobacteria</taxon>
        <taxon>Moraxellales</taxon>
        <taxon>Moraxellaceae</taxon>
        <taxon>Fluviicoccus</taxon>
    </lineage>
</organism>
<protein>
    <submittedName>
        <fullName evidence="2">Type IV pilus assembly protein PilW</fullName>
    </submittedName>
</protein>
<gene>
    <name evidence="2" type="ORF">EV700_0447</name>
</gene>
<dbReference type="RefSeq" id="WP_130410723.1">
    <property type="nucleotide sequence ID" value="NZ_SHKX01000010.1"/>
</dbReference>
<keyword evidence="1" id="KW-0472">Membrane</keyword>
<accession>A0A4Q7ZBE6</accession>
<keyword evidence="1" id="KW-0812">Transmembrane</keyword>
<evidence type="ECO:0000256" key="1">
    <source>
        <dbReference type="SAM" id="Phobius"/>
    </source>
</evidence>
<dbReference type="EMBL" id="SHKX01000010">
    <property type="protein sequence ID" value="RZU47484.1"/>
    <property type="molecule type" value="Genomic_DNA"/>
</dbReference>
<proteinExistence type="predicted"/>
<reference evidence="2 3" key="1">
    <citation type="submission" date="2019-02" db="EMBL/GenBank/DDBJ databases">
        <title>Genomic Encyclopedia of Type Strains, Phase IV (KMG-IV): sequencing the most valuable type-strain genomes for metagenomic binning, comparative biology and taxonomic classification.</title>
        <authorList>
            <person name="Goeker M."/>
        </authorList>
    </citation>
    <scope>NUCLEOTIDE SEQUENCE [LARGE SCALE GENOMIC DNA]</scope>
    <source>
        <strain evidence="2 3">DSM 105135</strain>
    </source>
</reference>
<comment type="caution">
    <text evidence="2">The sequence shown here is derived from an EMBL/GenBank/DDBJ whole genome shotgun (WGS) entry which is preliminary data.</text>
</comment>
<keyword evidence="1" id="KW-1133">Transmembrane helix</keyword>
<dbReference type="GO" id="GO:0043683">
    <property type="term" value="P:type IV pilus assembly"/>
    <property type="evidence" value="ECO:0007669"/>
    <property type="project" value="InterPro"/>
</dbReference>
<keyword evidence="3" id="KW-1185">Reference proteome</keyword>
<dbReference type="OrthoDB" id="6712892at2"/>
<dbReference type="Pfam" id="PF07963">
    <property type="entry name" value="N_methyl"/>
    <property type="match status" value="1"/>
</dbReference>
<dbReference type="InterPro" id="IPR032092">
    <property type="entry name" value="PilW"/>
</dbReference>
<name>A0A4Q7ZBE6_9GAMM</name>
<dbReference type="AlphaFoldDB" id="A0A4Q7ZBE6"/>
<dbReference type="PROSITE" id="PS00409">
    <property type="entry name" value="PROKAR_NTER_METHYL"/>
    <property type="match status" value="1"/>
</dbReference>
<dbReference type="Proteomes" id="UP000292423">
    <property type="component" value="Unassembled WGS sequence"/>
</dbReference>
<dbReference type="Pfam" id="PF16074">
    <property type="entry name" value="PilW"/>
    <property type="match status" value="1"/>
</dbReference>